<organism evidence="1">
    <name type="scientific">marine sediment metagenome</name>
    <dbReference type="NCBI Taxonomy" id="412755"/>
    <lineage>
        <taxon>unclassified sequences</taxon>
        <taxon>metagenomes</taxon>
        <taxon>ecological metagenomes</taxon>
    </lineage>
</organism>
<protein>
    <submittedName>
        <fullName evidence="1">Uncharacterized protein</fullName>
    </submittedName>
</protein>
<dbReference type="EMBL" id="LAZR01030790">
    <property type="protein sequence ID" value="KKL55581.1"/>
    <property type="molecule type" value="Genomic_DNA"/>
</dbReference>
<name>A0A0F9DP59_9ZZZZ</name>
<evidence type="ECO:0000313" key="1">
    <source>
        <dbReference type="EMBL" id="KKL55581.1"/>
    </source>
</evidence>
<proteinExistence type="predicted"/>
<reference evidence="1" key="1">
    <citation type="journal article" date="2015" name="Nature">
        <title>Complex archaea that bridge the gap between prokaryotes and eukaryotes.</title>
        <authorList>
            <person name="Spang A."/>
            <person name="Saw J.H."/>
            <person name="Jorgensen S.L."/>
            <person name="Zaremba-Niedzwiedzka K."/>
            <person name="Martijn J."/>
            <person name="Lind A.E."/>
            <person name="van Eijk R."/>
            <person name="Schleper C."/>
            <person name="Guy L."/>
            <person name="Ettema T.J."/>
        </authorList>
    </citation>
    <scope>NUCLEOTIDE SEQUENCE</scope>
</reference>
<comment type="caution">
    <text evidence="1">The sequence shown here is derived from an EMBL/GenBank/DDBJ whole genome shotgun (WGS) entry which is preliminary data.</text>
</comment>
<gene>
    <name evidence="1" type="ORF">LCGC14_2253980</name>
</gene>
<sequence length="145" mass="16963">MNTCELTIKGIAKDAIIIKSVDIPVDRDRDDVCEEIISNLIRDLISWEITKEESFDTNYTFLFLSDLCKYAKTPSFSRKNFFTDDGMWFYYWDASVKSFKDAIVFALKRLDQLNNRKDGAYWYLDDECGIDGNRHDNLIDISDLI</sequence>
<accession>A0A0F9DP59</accession>
<dbReference type="AlphaFoldDB" id="A0A0F9DP59"/>